<dbReference type="GO" id="GO:0003677">
    <property type="term" value="F:DNA binding"/>
    <property type="evidence" value="ECO:0007669"/>
    <property type="project" value="UniProtKB-KW"/>
</dbReference>
<dbReference type="eggNOG" id="COG0789">
    <property type="taxonomic scope" value="Bacteria"/>
</dbReference>
<dbReference type="Pfam" id="PF13411">
    <property type="entry name" value="MerR_1"/>
    <property type="match status" value="1"/>
</dbReference>
<dbReference type="OrthoDB" id="9802944at2"/>
<sequence length="165" mass="17447">MPEPGRPVAAPGRGARASDAAPVRQTAGVDEQQVGARPATGVGIADVAHRLGISAHTLRYYETAGLLVDPPARDDAGRRCYTDAHLRWITMVQRLRATGMPVRVVRAYAELCRAGAGNEDARLTLLHAHRDQVRAQLAEVAAHLDAIEGKIALYEGSTAGASVPA</sequence>
<dbReference type="EMBL" id="CP000750">
    <property type="protein sequence ID" value="ABS01925.1"/>
    <property type="molecule type" value="Genomic_DNA"/>
</dbReference>
<dbReference type="KEGG" id="kra:Krad_0435"/>
<keyword evidence="1" id="KW-0678">Repressor</keyword>
<gene>
    <name evidence="7" type="ordered locus">Krad_0435</name>
</gene>
<dbReference type="InterPro" id="IPR000551">
    <property type="entry name" value="MerR-type_HTH_dom"/>
</dbReference>
<dbReference type="PROSITE" id="PS00552">
    <property type="entry name" value="HTH_MERR_1"/>
    <property type="match status" value="1"/>
</dbReference>
<feature type="region of interest" description="Disordered" evidence="5">
    <location>
        <begin position="1"/>
        <end position="33"/>
    </location>
</feature>
<accession>A6W536</accession>
<reference evidence="8" key="1">
    <citation type="journal article" date="2008" name="PLoS ONE">
        <title>Survival in nuclear waste, extreme resistance, and potential applications gleaned from the genome sequence of Kineococcus radiotolerans SRS30216.</title>
        <authorList>
            <person name="Bagwell C.E."/>
            <person name="Bhat S."/>
            <person name="Hawkins G.M."/>
            <person name="Smith B.W."/>
            <person name="Biswas T."/>
            <person name="Hoover T.R."/>
            <person name="Saunders E."/>
            <person name="Han C.S."/>
            <person name="Tsodikov O.V."/>
            <person name="Shimkets L.J."/>
        </authorList>
    </citation>
    <scope>NUCLEOTIDE SEQUENCE [LARGE SCALE GENOMIC DNA]</scope>
    <source>
        <strain evidence="8">ATCC BAA-149 / DSM 14245 / SRS30216</strain>
    </source>
</reference>
<dbReference type="Gene3D" id="1.10.1660.10">
    <property type="match status" value="1"/>
</dbReference>
<dbReference type="STRING" id="266940.Krad_0435"/>
<keyword evidence="2" id="KW-0805">Transcription regulation</keyword>
<evidence type="ECO:0000256" key="2">
    <source>
        <dbReference type="ARBA" id="ARBA00023015"/>
    </source>
</evidence>
<feature type="compositionally biased region" description="Low complexity" evidence="5">
    <location>
        <begin position="1"/>
        <end position="17"/>
    </location>
</feature>
<evidence type="ECO:0000313" key="8">
    <source>
        <dbReference type="Proteomes" id="UP000001116"/>
    </source>
</evidence>
<dbReference type="PROSITE" id="PS50937">
    <property type="entry name" value="HTH_MERR_2"/>
    <property type="match status" value="1"/>
</dbReference>
<evidence type="ECO:0000256" key="1">
    <source>
        <dbReference type="ARBA" id="ARBA00022491"/>
    </source>
</evidence>
<dbReference type="AlphaFoldDB" id="A6W536"/>
<feature type="domain" description="HTH merR-type" evidence="6">
    <location>
        <begin position="44"/>
        <end position="111"/>
    </location>
</feature>
<dbReference type="InterPro" id="IPR047057">
    <property type="entry name" value="MerR_fam"/>
</dbReference>
<name>A6W536_KINRD</name>
<dbReference type="PANTHER" id="PTHR30204">
    <property type="entry name" value="REDOX-CYCLING DRUG-SENSING TRANSCRIPTIONAL ACTIVATOR SOXR"/>
    <property type="match status" value="1"/>
</dbReference>
<keyword evidence="4" id="KW-0804">Transcription</keyword>
<dbReference type="CDD" id="cd01109">
    <property type="entry name" value="HTH_YyaN"/>
    <property type="match status" value="1"/>
</dbReference>
<evidence type="ECO:0000256" key="4">
    <source>
        <dbReference type="ARBA" id="ARBA00023163"/>
    </source>
</evidence>
<keyword evidence="3" id="KW-0238">DNA-binding</keyword>
<organism evidence="7 8">
    <name type="scientific">Kineococcus radiotolerans (strain ATCC BAA-149 / DSM 14245 / SRS30216)</name>
    <dbReference type="NCBI Taxonomy" id="266940"/>
    <lineage>
        <taxon>Bacteria</taxon>
        <taxon>Bacillati</taxon>
        <taxon>Actinomycetota</taxon>
        <taxon>Actinomycetes</taxon>
        <taxon>Kineosporiales</taxon>
        <taxon>Kineosporiaceae</taxon>
        <taxon>Kineococcus</taxon>
    </lineage>
</organism>
<dbReference type="InterPro" id="IPR009061">
    <property type="entry name" value="DNA-bd_dom_put_sf"/>
</dbReference>
<dbReference type="PANTHER" id="PTHR30204:SF69">
    <property type="entry name" value="MERR-FAMILY TRANSCRIPTIONAL REGULATOR"/>
    <property type="match status" value="1"/>
</dbReference>
<dbReference type="Proteomes" id="UP000001116">
    <property type="component" value="Chromosome"/>
</dbReference>
<dbReference type="HOGENOM" id="CLU_060077_8_3_11"/>
<evidence type="ECO:0000259" key="6">
    <source>
        <dbReference type="PROSITE" id="PS50937"/>
    </source>
</evidence>
<proteinExistence type="predicted"/>
<dbReference type="SUPFAM" id="SSF46955">
    <property type="entry name" value="Putative DNA-binding domain"/>
    <property type="match status" value="1"/>
</dbReference>
<evidence type="ECO:0000313" key="7">
    <source>
        <dbReference type="EMBL" id="ABS01925.1"/>
    </source>
</evidence>
<evidence type="ECO:0000256" key="5">
    <source>
        <dbReference type="SAM" id="MobiDB-lite"/>
    </source>
</evidence>
<keyword evidence="8" id="KW-1185">Reference proteome</keyword>
<dbReference type="SMART" id="SM00422">
    <property type="entry name" value="HTH_MERR"/>
    <property type="match status" value="1"/>
</dbReference>
<dbReference type="GO" id="GO:0003700">
    <property type="term" value="F:DNA-binding transcription factor activity"/>
    <property type="evidence" value="ECO:0007669"/>
    <property type="project" value="InterPro"/>
</dbReference>
<protein>
    <submittedName>
        <fullName evidence="7">Transcriptional regulator, MerR family</fullName>
    </submittedName>
</protein>
<evidence type="ECO:0000256" key="3">
    <source>
        <dbReference type="ARBA" id="ARBA00023125"/>
    </source>
</evidence>